<dbReference type="Proteomes" id="UP000215335">
    <property type="component" value="Unassembled WGS sequence"/>
</dbReference>
<comment type="caution">
    <text evidence="2">The sequence shown here is derived from an EMBL/GenBank/DDBJ whole genome shotgun (WGS) entry which is preliminary data.</text>
</comment>
<evidence type="ECO:0000313" key="2">
    <source>
        <dbReference type="EMBL" id="OXU17582.1"/>
    </source>
</evidence>
<gene>
    <name evidence="2" type="ORF">TSAR_008510</name>
</gene>
<name>A0A232EGZ5_9HYME</name>
<dbReference type="EMBL" id="NNAY01004666">
    <property type="protein sequence ID" value="OXU17582.1"/>
    <property type="molecule type" value="Genomic_DNA"/>
</dbReference>
<evidence type="ECO:0000313" key="3">
    <source>
        <dbReference type="Proteomes" id="UP000215335"/>
    </source>
</evidence>
<feature type="chain" id="PRO_5012601805" description="Secreted protein" evidence="1">
    <location>
        <begin position="41"/>
        <end position="86"/>
    </location>
</feature>
<dbReference type="AlphaFoldDB" id="A0A232EGZ5"/>
<keyword evidence="1" id="KW-0732">Signal</keyword>
<keyword evidence="3" id="KW-1185">Reference proteome</keyword>
<reference evidence="2 3" key="1">
    <citation type="journal article" date="2017" name="Curr. Biol.">
        <title>The Evolution of Venom by Co-option of Single-Copy Genes.</title>
        <authorList>
            <person name="Martinson E.O."/>
            <person name="Mrinalini"/>
            <person name="Kelkar Y.D."/>
            <person name="Chang C.H."/>
            <person name="Werren J.H."/>
        </authorList>
    </citation>
    <scope>NUCLEOTIDE SEQUENCE [LARGE SCALE GENOMIC DNA]</scope>
    <source>
        <strain evidence="2 3">Alberta</strain>
        <tissue evidence="2">Whole body</tissue>
    </source>
</reference>
<feature type="signal peptide" evidence="1">
    <location>
        <begin position="1"/>
        <end position="40"/>
    </location>
</feature>
<accession>A0A232EGZ5</accession>
<proteinExistence type="predicted"/>
<sequence length="86" mass="9793">MSVELLALSLVPDCTVSCCRIIGNLLRFFFFLFFSSPSLATESDDGTVIHFSFKHYRSHILKSQHRHSNSQLHFAHAHAFSQTPNL</sequence>
<organism evidence="2 3">
    <name type="scientific">Trichomalopsis sarcophagae</name>
    <dbReference type="NCBI Taxonomy" id="543379"/>
    <lineage>
        <taxon>Eukaryota</taxon>
        <taxon>Metazoa</taxon>
        <taxon>Ecdysozoa</taxon>
        <taxon>Arthropoda</taxon>
        <taxon>Hexapoda</taxon>
        <taxon>Insecta</taxon>
        <taxon>Pterygota</taxon>
        <taxon>Neoptera</taxon>
        <taxon>Endopterygota</taxon>
        <taxon>Hymenoptera</taxon>
        <taxon>Apocrita</taxon>
        <taxon>Proctotrupomorpha</taxon>
        <taxon>Chalcidoidea</taxon>
        <taxon>Pteromalidae</taxon>
        <taxon>Pteromalinae</taxon>
        <taxon>Trichomalopsis</taxon>
    </lineage>
</organism>
<protein>
    <recommendedName>
        <fullName evidence="4">Secreted protein</fullName>
    </recommendedName>
</protein>
<evidence type="ECO:0008006" key="4">
    <source>
        <dbReference type="Google" id="ProtNLM"/>
    </source>
</evidence>
<evidence type="ECO:0000256" key="1">
    <source>
        <dbReference type="SAM" id="SignalP"/>
    </source>
</evidence>